<keyword evidence="1" id="KW-1133">Transmembrane helix</keyword>
<feature type="transmembrane region" description="Helical" evidence="1">
    <location>
        <begin position="6"/>
        <end position="29"/>
    </location>
</feature>
<evidence type="ECO:0000256" key="1">
    <source>
        <dbReference type="SAM" id="Phobius"/>
    </source>
</evidence>
<keyword evidence="1" id="KW-0812">Transmembrane</keyword>
<comment type="caution">
    <text evidence="2">The sequence shown here is derived from an EMBL/GenBank/DDBJ whole genome shotgun (WGS) entry which is preliminary data.</text>
</comment>
<gene>
    <name evidence="2" type="ORF">JR316_010544</name>
</gene>
<dbReference type="AlphaFoldDB" id="A0A8H8CGQ3"/>
<protein>
    <submittedName>
        <fullName evidence="2">Uncharacterized protein</fullName>
    </submittedName>
</protein>
<dbReference type="OrthoDB" id="2983007at2759"/>
<keyword evidence="1" id="KW-0472">Membrane</keyword>
<feature type="transmembrane region" description="Helical" evidence="1">
    <location>
        <begin position="41"/>
        <end position="61"/>
    </location>
</feature>
<evidence type="ECO:0000313" key="2">
    <source>
        <dbReference type="EMBL" id="KAG5164898.1"/>
    </source>
</evidence>
<name>A0A8H8CGQ3_PSICU</name>
<reference evidence="2" key="1">
    <citation type="submission" date="2021-02" db="EMBL/GenBank/DDBJ databases">
        <title>Psilocybe cubensis genome.</title>
        <authorList>
            <person name="Mckernan K.J."/>
            <person name="Crawford S."/>
            <person name="Trippe A."/>
            <person name="Kane L.T."/>
            <person name="Mclaughlin S."/>
        </authorList>
    </citation>
    <scope>NUCLEOTIDE SEQUENCE [LARGE SCALE GENOMIC DNA]</scope>
    <source>
        <strain evidence="2">MGC-MH-2018</strain>
    </source>
</reference>
<accession>A0A8H8CGQ3</accession>
<dbReference type="EMBL" id="JAFIQS010000011">
    <property type="protein sequence ID" value="KAG5164898.1"/>
    <property type="molecule type" value="Genomic_DNA"/>
</dbReference>
<feature type="transmembrane region" description="Helical" evidence="1">
    <location>
        <begin position="165"/>
        <end position="184"/>
    </location>
</feature>
<proteinExistence type="predicted"/>
<organism evidence="2">
    <name type="scientific">Psilocybe cubensis</name>
    <name type="common">Psychedelic mushroom</name>
    <name type="synonym">Stropharia cubensis</name>
    <dbReference type="NCBI Taxonomy" id="181762"/>
    <lineage>
        <taxon>Eukaryota</taxon>
        <taxon>Fungi</taxon>
        <taxon>Dikarya</taxon>
        <taxon>Basidiomycota</taxon>
        <taxon>Agaricomycotina</taxon>
        <taxon>Agaricomycetes</taxon>
        <taxon>Agaricomycetidae</taxon>
        <taxon>Agaricales</taxon>
        <taxon>Agaricineae</taxon>
        <taxon>Strophariaceae</taxon>
        <taxon>Psilocybe</taxon>
    </lineage>
</organism>
<sequence>MSNCPLWAHVIVVTLQYTLLVVSDGLLIWRCFHVWGCSLRSVAVPIAFLLVETGISLAIIGNVPAALLGGPIALLMDRVQSAALFVSFLTTTLTTALIGYRIYTLSQQGNNLSTAKRVKHVTKILVESSTIYCIVLLVNAVVAVIPSASYLAESPVNISSFYVQIVLYVVSGMAPTIVVARIALANPVNGRKETLTTDLSGISFEERYISSQLEPKTNGEGTRADTSSVSE</sequence>
<feature type="transmembrane region" description="Helical" evidence="1">
    <location>
        <begin position="124"/>
        <end position="145"/>
    </location>
</feature>
<feature type="transmembrane region" description="Helical" evidence="1">
    <location>
        <begin position="81"/>
        <end position="103"/>
    </location>
</feature>